<evidence type="ECO:0000313" key="1">
    <source>
        <dbReference type="EMBL" id="KRK80315.1"/>
    </source>
</evidence>
<accession>A0A0R1KAB9</accession>
<dbReference type="Proteomes" id="UP000051248">
    <property type="component" value="Unassembled WGS sequence"/>
</dbReference>
<dbReference type="Pfam" id="PF15980">
    <property type="entry name" value="ComGF"/>
    <property type="match status" value="1"/>
</dbReference>
<organism evidence="1 2">
    <name type="scientific">Companilactobacillus nodensis DSM 19682 = JCM 14932 = NBRC 107160</name>
    <dbReference type="NCBI Taxonomy" id="1423775"/>
    <lineage>
        <taxon>Bacteria</taxon>
        <taxon>Bacillati</taxon>
        <taxon>Bacillota</taxon>
        <taxon>Bacilli</taxon>
        <taxon>Lactobacillales</taxon>
        <taxon>Lactobacillaceae</taxon>
        <taxon>Companilactobacillus</taxon>
    </lineage>
</organism>
<dbReference type="InterPro" id="IPR016977">
    <property type="entry name" value="ComGF"/>
</dbReference>
<dbReference type="EMBL" id="AZDZ01000004">
    <property type="protein sequence ID" value="KRK80315.1"/>
    <property type="molecule type" value="Genomic_DNA"/>
</dbReference>
<name>A0A0R1KAB9_9LACO</name>
<proteinExistence type="predicted"/>
<comment type="caution">
    <text evidence="1">The sequence shown here is derived from an EMBL/GenBank/DDBJ whole genome shotgun (WGS) entry which is preliminary data.</text>
</comment>
<dbReference type="RefSeq" id="WP_056979701.1">
    <property type="nucleotide sequence ID" value="NZ_AZDZ01000004.1"/>
</dbReference>
<dbReference type="AlphaFoldDB" id="A0A0R1KAB9"/>
<evidence type="ECO:0000313" key="2">
    <source>
        <dbReference type="Proteomes" id="UP000051248"/>
    </source>
</evidence>
<reference evidence="1 2" key="1">
    <citation type="journal article" date="2015" name="Genome Announc.">
        <title>Expanding the biotechnology potential of lactobacilli through comparative genomics of 213 strains and associated genera.</title>
        <authorList>
            <person name="Sun Z."/>
            <person name="Harris H.M."/>
            <person name="McCann A."/>
            <person name="Guo C."/>
            <person name="Argimon S."/>
            <person name="Zhang W."/>
            <person name="Yang X."/>
            <person name="Jeffery I.B."/>
            <person name="Cooney J.C."/>
            <person name="Kagawa T.F."/>
            <person name="Liu W."/>
            <person name="Song Y."/>
            <person name="Salvetti E."/>
            <person name="Wrobel A."/>
            <person name="Rasinkangas P."/>
            <person name="Parkhill J."/>
            <person name="Rea M.C."/>
            <person name="O'Sullivan O."/>
            <person name="Ritari J."/>
            <person name="Douillard F.P."/>
            <person name="Paul Ross R."/>
            <person name="Yang R."/>
            <person name="Briner A.E."/>
            <person name="Felis G.E."/>
            <person name="de Vos W.M."/>
            <person name="Barrangou R."/>
            <person name="Klaenhammer T.R."/>
            <person name="Caufield P.W."/>
            <person name="Cui Y."/>
            <person name="Zhang H."/>
            <person name="O'Toole P.W."/>
        </authorList>
    </citation>
    <scope>NUCLEOTIDE SEQUENCE [LARGE SCALE GENOMIC DNA]</scope>
    <source>
        <strain evidence="1 2">DSM 19682</strain>
    </source>
</reference>
<gene>
    <name evidence="1" type="ORF">FD03_GL002230</name>
</gene>
<keyword evidence="2" id="KW-1185">Reference proteome</keyword>
<sequence>MLAEAVIALLVTVMTLGILQQSLQIVKKVESNTRSEVLRWHISNERIQDLFLHSKVLESNDQQIIFEVSGNKRYSIESYQNNMLRMTGAEVGGHMPVLVNLKKIKFEQKGNVYVIRTTDKSGRKSEMYLINEPNQS</sequence>
<evidence type="ECO:0008006" key="3">
    <source>
        <dbReference type="Google" id="ProtNLM"/>
    </source>
</evidence>
<protein>
    <recommendedName>
        <fullName evidence="3">Competence protein ComGF</fullName>
    </recommendedName>
</protein>
<dbReference type="PATRIC" id="fig|1423775.4.peg.2268"/>
<dbReference type="STRING" id="1423775.FD03_GL002230"/>